<evidence type="ECO:0000313" key="2">
    <source>
        <dbReference type="Proteomes" id="UP000562492"/>
    </source>
</evidence>
<dbReference type="Proteomes" id="UP000562492">
    <property type="component" value="Unassembled WGS sequence"/>
</dbReference>
<evidence type="ECO:0000313" key="1">
    <source>
        <dbReference type="EMBL" id="MBB6576447.1"/>
    </source>
</evidence>
<sequence>MEKTHNKTMENLRVVVTGTLQRREEIVYAL</sequence>
<organism evidence="1 2">
    <name type="scientific">Comamonas odontotermitis</name>
    <dbReference type="NCBI Taxonomy" id="379895"/>
    <lineage>
        <taxon>Bacteria</taxon>
        <taxon>Pseudomonadati</taxon>
        <taxon>Pseudomonadota</taxon>
        <taxon>Betaproteobacteria</taxon>
        <taxon>Burkholderiales</taxon>
        <taxon>Comamonadaceae</taxon>
        <taxon>Comamonas</taxon>
    </lineage>
</organism>
<reference evidence="1 2" key="1">
    <citation type="submission" date="2020-08" db="EMBL/GenBank/DDBJ databases">
        <title>Functional genomics of gut bacteria from endangered species of beetles.</title>
        <authorList>
            <person name="Carlos-Shanley C."/>
        </authorList>
    </citation>
    <scope>NUCLEOTIDE SEQUENCE [LARGE SCALE GENOMIC DNA]</scope>
    <source>
        <strain evidence="1 2">S00124</strain>
    </source>
</reference>
<proteinExistence type="predicted"/>
<evidence type="ECO:0008006" key="3">
    <source>
        <dbReference type="Google" id="ProtNLM"/>
    </source>
</evidence>
<dbReference type="EMBL" id="JACHKZ010000002">
    <property type="protein sequence ID" value="MBB6576447.1"/>
    <property type="molecule type" value="Genomic_DNA"/>
</dbReference>
<protein>
    <recommendedName>
        <fullName evidence="3">DNA-binding protein</fullName>
    </recommendedName>
</protein>
<comment type="caution">
    <text evidence="1">The sequence shown here is derived from an EMBL/GenBank/DDBJ whole genome shotgun (WGS) entry which is preliminary data.</text>
</comment>
<name>A0ABR6RBE9_9BURK</name>
<keyword evidence="2" id="KW-1185">Reference proteome</keyword>
<accession>A0ABR6RBE9</accession>
<gene>
    <name evidence="1" type="ORF">HNP33_000495</name>
</gene>